<feature type="domain" description="Ecp2 effector protein-like" evidence="3">
    <location>
        <begin position="294"/>
        <end position="403"/>
    </location>
</feature>
<keyword evidence="4" id="KW-1185">Reference proteome</keyword>
<reference evidence="5" key="3">
    <citation type="submission" date="2025-08" db="UniProtKB">
        <authorList>
            <consortium name="RefSeq"/>
        </authorList>
    </citation>
    <scope>IDENTIFICATION</scope>
    <source>
        <strain evidence="5">NI907</strain>
    </source>
</reference>
<evidence type="ECO:0000313" key="5">
    <source>
        <dbReference type="RefSeq" id="XP_030980050.1"/>
    </source>
</evidence>
<dbReference type="RefSeq" id="XP_030980050.1">
    <property type="nucleotide sequence ID" value="XM_031131075.1"/>
</dbReference>
<dbReference type="KEGG" id="pgri:PgNI_11101"/>
<name>A0A6P8AYQ1_PYRGI</name>
<dbReference type="Pfam" id="PF14856">
    <property type="entry name" value="Hce2"/>
    <property type="match status" value="1"/>
</dbReference>
<dbReference type="GeneID" id="41965980"/>
<dbReference type="AlphaFoldDB" id="A0A6P8AYQ1"/>
<sequence length="428" mass="47947">MLLASALATLAFFSSSILAQDVIYDEASPEDYDLDPDDVPPHLQTQLEIPGMVKHTAYQHDDGDVFHIFVHKSYAEPDQKGEHKPVFKREYGSRKPVLKRQHLPSGASLHKREDKAKPAEPKKDENKASPAEPNKDKPVDGKDTKIYKVHVVEHSAIVAYQDLPRPANATKPSNQTLAQTSKKECTDLGGTLTCASAPKKEGGEVLQWRCRIAYFGGNPIEDKWVTGDEGKCQRSETEAEKEKKAEEARKKKEEDRKKREEEEKKKKADEEAKKKKAEEEKKKKKLPKFDDGGRCGMSTFKNLTTSNAAYTGGCQAIHNWAAKRLGKWAIGAKVEGDINLIVAGSNSGANCRFVIRNNNEHTNFIGTADVRDLIRDSRLRFQVTYSNKTGVGERMGAEGHMKCDKQYKNGTKFEQKVDWAILKYDGSV</sequence>
<feature type="region of interest" description="Disordered" evidence="1">
    <location>
        <begin position="225"/>
        <end position="288"/>
    </location>
</feature>
<dbReference type="Proteomes" id="UP000515153">
    <property type="component" value="Chromosome VII"/>
</dbReference>
<protein>
    <recommendedName>
        <fullName evidence="3">Ecp2 effector protein-like domain-containing protein</fullName>
    </recommendedName>
</protein>
<feature type="region of interest" description="Disordered" evidence="1">
    <location>
        <begin position="77"/>
        <end position="143"/>
    </location>
</feature>
<keyword evidence="2" id="KW-0732">Signal</keyword>
<dbReference type="InterPro" id="IPR029226">
    <property type="entry name" value="Ecp2-like"/>
</dbReference>
<feature type="signal peptide" evidence="2">
    <location>
        <begin position="1"/>
        <end position="19"/>
    </location>
</feature>
<feature type="compositionally biased region" description="Basic and acidic residues" evidence="1">
    <location>
        <begin position="110"/>
        <end position="143"/>
    </location>
</feature>
<proteinExistence type="predicted"/>
<evidence type="ECO:0000256" key="2">
    <source>
        <dbReference type="SAM" id="SignalP"/>
    </source>
</evidence>
<evidence type="ECO:0000259" key="3">
    <source>
        <dbReference type="Pfam" id="PF14856"/>
    </source>
</evidence>
<feature type="chain" id="PRO_5027835608" description="Ecp2 effector protein-like domain-containing protein" evidence="2">
    <location>
        <begin position="20"/>
        <end position="428"/>
    </location>
</feature>
<accession>A0A6P8AYQ1</accession>
<reference evidence="5" key="2">
    <citation type="submission" date="2019-10" db="EMBL/GenBank/DDBJ databases">
        <authorList>
            <consortium name="NCBI Genome Project"/>
        </authorList>
    </citation>
    <scope>NUCLEOTIDE SEQUENCE</scope>
    <source>
        <strain evidence="5">NI907</strain>
    </source>
</reference>
<feature type="compositionally biased region" description="Basic and acidic residues" evidence="1">
    <location>
        <begin position="77"/>
        <end position="93"/>
    </location>
</feature>
<organism evidence="4 5">
    <name type="scientific">Pyricularia grisea</name>
    <name type="common">Crabgrass-specific blast fungus</name>
    <name type="synonym">Magnaporthe grisea</name>
    <dbReference type="NCBI Taxonomy" id="148305"/>
    <lineage>
        <taxon>Eukaryota</taxon>
        <taxon>Fungi</taxon>
        <taxon>Dikarya</taxon>
        <taxon>Ascomycota</taxon>
        <taxon>Pezizomycotina</taxon>
        <taxon>Sordariomycetes</taxon>
        <taxon>Sordariomycetidae</taxon>
        <taxon>Magnaporthales</taxon>
        <taxon>Pyriculariaceae</taxon>
        <taxon>Pyricularia</taxon>
    </lineage>
</organism>
<reference evidence="4 5" key="1">
    <citation type="journal article" date="2019" name="Mol. Biol. Evol.">
        <title>Blast fungal genomes show frequent chromosomal changes, gene gains and losses, and effector gene turnover.</title>
        <authorList>
            <person name="Gomez Luciano L.B."/>
            <person name="Jason Tsai I."/>
            <person name="Chuma I."/>
            <person name="Tosa Y."/>
            <person name="Chen Y.H."/>
            <person name="Li J.Y."/>
            <person name="Li M.Y."/>
            <person name="Jade Lu M.Y."/>
            <person name="Nakayashiki H."/>
            <person name="Li W.H."/>
        </authorList>
    </citation>
    <scope>NUCLEOTIDE SEQUENCE [LARGE SCALE GENOMIC DNA]</scope>
    <source>
        <strain evidence="4 5">NI907</strain>
    </source>
</reference>
<evidence type="ECO:0000256" key="1">
    <source>
        <dbReference type="SAM" id="MobiDB-lite"/>
    </source>
</evidence>
<gene>
    <name evidence="5" type="ORF">PgNI_11101</name>
</gene>
<evidence type="ECO:0000313" key="4">
    <source>
        <dbReference type="Proteomes" id="UP000515153"/>
    </source>
</evidence>